<dbReference type="InterPro" id="IPR035093">
    <property type="entry name" value="RelE/ParE_toxin_dom_sf"/>
</dbReference>
<evidence type="ECO:0008006" key="4">
    <source>
        <dbReference type="Google" id="ProtNLM"/>
    </source>
</evidence>
<accession>A0A0B4CS52</accession>
<proteinExistence type="predicted"/>
<dbReference type="Proteomes" id="UP000031167">
    <property type="component" value="Unassembled WGS sequence"/>
</dbReference>
<dbReference type="Gene3D" id="3.30.2310.20">
    <property type="entry name" value="RelE-like"/>
    <property type="match status" value="1"/>
</dbReference>
<evidence type="ECO:0000256" key="1">
    <source>
        <dbReference type="ARBA" id="ARBA00022649"/>
    </source>
</evidence>
<comment type="caution">
    <text evidence="2">The sequence shown here is derived from an EMBL/GenBank/DDBJ whole genome shotgun (WGS) entry which is preliminary data.</text>
</comment>
<keyword evidence="3" id="KW-1185">Reference proteome</keyword>
<sequence length="99" mass="11869">MAFKIIISDEAKADVEYSYLYYKTKVTKKVADNFFKDFKSNLNTISKNPYFKIWFEDFHGKLMKKYPFLIFYTINKDAKIIVIARVFHTSQNPKKYDTI</sequence>
<gene>
    <name evidence="2" type="ORF">RM51_04905</name>
</gene>
<dbReference type="STRING" id="363331.RM51_04905"/>
<keyword evidence="1" id="KW-1277">Toxin-antitoxin system</keyword>
<dbReference type="OrthoDB" id="595476at2"/>
<dbReference type="InterPro" id="IPR007712">
    <property type="entry name" value="RelE/ParE_toxin"/>
</dbReference>
<evidence type="ECO:0000313" key="2">
    <source>
        <dbReference type="EMBL" id="KIC64059.1"/>
    </source>
</evidence>
<reference evidence="2 3" key="1">
    <citation type="submission" date="2014-12" db="EMBL/GenBank/DDBJ databases">
        <title>Genome sequencing of Chryseobacterium taiwanense TPW19.</title>
        <authorList>
            <person name="Tan P.W."/>
            <person name="Chan K.-G."/>
        </authorList>
    </citation>
    <scope>NUCLEOTIDE SEQUENCE [LARGE SCALE GENOMIC DNA]</scope>
    <source>
        <strain evidence="2 3">TPW19</strain>
    </source>
</reference>
<protein>
    <recommendedName>
        <fullName evidence="4">Plasmid stabilization protein</fullName>
    </recommendedName>
</protein>
<evidence type="ECO:0000313" key="3">
    <source>
        <dbReference type="Proteomes" id="UP000031167"/>
    </source>
</evidence>
<dbReference type="RefSeq" id="WP_039365725.1">
    <property type="nucleotide sequence ID" value="NZ_JWTA01000004.1"/>
</dbReference>
<organism evidence="2 3">
    <name type="scientific">Chryseobacterium taiwanense</name>
    <dbReference type="NCBI Taxonomy" id="363331"/>
    <lineage>
        <taxon>Bacteria</taxon>
        <taxon>Pseudomonadati</taxon>
        <taxon>Bacteroidota</taxon>
        <taxon>Flavobacteriia</taxon>
        <taxon>Flavobacteriales</taxon>
        <taxon>Weeksellaceae</taxon>
        <taxon>Chryseobacterium group</taxon>
        <taxon>Chryseobacterium</taxon>
    </lineage>
</organism>
<dbReference type="Pfam" id="PF05016">
    <property type="entry name" value="ParE_toxin"/>
    <property type="match status" value="1"/>
</dbReference>
<dbReference type="AlphaFoldDB" id="A0A0B4CS52"/>
<dbReference type="EMBL" id="JWTA01000004">
    <property type="protein sequence ID" value="KIC64059.1"/>
    <property type="molecule type" value="Genomic_DNA"/>
</dbReference>
<name>A0A0B4CS52_9FLAO</name>